<organism evidence="2 3">
    <name type="scientific">Hibiscus trionum</name>
    <name type="common">Flower of an hour</name>
    <dbReference type="NCBI Taxonomy" id="183268"/>
    <lineage>
        <taxon>Eukaryota</taxon>
        <taxon>Viridiplantae</taxon>
        <taxon>Streptophyta</taxon>
        <taxon>Embryophyta</taxon>
        <taxon>Tracheophyta</taxon>
        <taxon>Spermatophyta</taxon>
        <taxon>Magnoliopsida</taxon>
        <taxon>eudicotyledons</taxon>
        <taxon>Gunneridae</taxon>
        <taxon>Pentapetalae</taxon>
        <taxon>rosids</taxon>
        <taxon>malvids</taxon>
        <taxon>Malvales</taxon>
        <taxon>Malvaceae</taxon>
        <taxon>Malvoideae</taxon>
        <taxon>Hibiscus</taxon>
    </lineage>
</organism>
<dbReference type="Proteomes" id="UP001165190">
    <property type="component" value="Unassembled WGS sequence"/>
</dbReference>
<sequence length="237" mass="28113">MDKTWINLTSRAITYRWMYPVEMYLSVLKSFVRNRAHPEGSIAEGRKKQSAFHVKKRKRVSRLVLDEQGLAQAHRYVLFNSDEVSQYIKKQEQEIKRRNRKKRFSPFEMQKLQSETFHTWFRDYVALLDQQVHSSVVDVVKWLARVKKVYFVKDERQPNWQIVKHAKLRDVFDMGDVSSFNKDVELEHLILDDSTDSTVSSWIKNDGGTNGLDVTPDMENENMEEYPINEENGEDMF</sequence>
<gene>
    <name evidence="2" type="ORF">HRI_000836100</name>
</gene>
<dbReference type="InterPro" id="IPR025452">
    <property type="entry name" value="DUF4218"/>
</dbReference>
<dbReference type="EMBL" id="BSYR01000010">
    <property type="protein sequence ID" value="GMI71668.1"/>
    <property type="molecule type" value="Genomic_DNA"/>
</dbReference>
<proteinExistence type="predicted"/>
<name>A0A9W7H6Q0_HIBTR</name>
<accession>A0A9W7H6Q0</accession>
<reference evidence="2" key="1">
    <citation type="submission" date="2023-05" db="EMBL/GenBank/DDBJ databases">
        <title>Genome and transcriptome analyses reveal genes involved in the formation of fine ridges on petal epidermal cells in Hibiscus trionum.</title>
        <authorList>
            <person name="Koshimizu S."/>
            <person name="Masuda S."/>
            <person name="Ishii T."/>
            <person name="Shirasu K."/>
            <person name="Hoshino A."/>
            <person name="Arita M."/>
        </authorList>
    </citation>
    <scope>NUCLEOTIDE SEQUENCE</scope>
    <source>
        <strain evidence="2">Hamamatsu line</strain>
    </source>
</reference>
<evidence type="ECO:0000313" key="3">
    <source>
        <dbReference type="Proteomes" id="UP001165190"/>
    </source>
</evidence>
<keyword evidence="3" id="KW-1185">Reference proteome</keyword>
<dbReference type="AlphaFoldDB" id="A0A9W7H6Q0"/>
<dbReference type="PANTHER" id="PTHR48258">
    <property type="entry name" value="DUF4218 DOMAIN-CONTAINING PROTEIN-RELATED"/>
    <property type="match status" value="1"/>
</dbReference>
<evidence type="ECO:0000259" key="1">
    <source>
        <dbReference type="Pfam" id="PF13960"/>
    </source>
</evidence>
<protein>
    <recommendedName>
        <fullName evidence="1">DUF4218 domain-containing protein</fullName>
    </recommendedName>
</protein>
<dbReference type="PANTHER" id="PTHR48258:SF15">
    <property type="entry name" value="OS02G0543900 PROTEIN"/>
    <property type="match status" value="1"/>
</dbReference>
<dbReference type="OrthoDB" id="1426665at2759"/>
<feature type="domain" description="DUF4218" evidence="1">
    <location>
        <begin position="13"/>
        <end position="50"/>
    </location>
</feature>
<comment type="caution">
    <text evidence="2">The sequence shown here is derived from an EMBL/GenBank/DDBJ whole genome shotgun (WGS) entry which is preliminary data.</text>
</comment>
<dbReference type="Pfam" id="PF13960">
    <property type="entry name" value="DUF4218"/>
    <property type="match status" value="1"/>
</dbReference>
<evidence type="ECO:0000313" key="2">
    <source>
        <dbReference type="EMBL" id="GMI71668.1"/>
    </source>
</evidence>